<organism evidence="1">
    <name type="scientific">Prunus dulcis</name>
    <name type="common">Almond</name>
    <name type="synonym">Amygdalus dulcis</name>
    <dbReference type="NCBI Taxonomy" id="3755"/>
    <lineage>
        <taxon>Eukaryota</taxon>
        <taxon>Viridiplantae</taxon>
        <taxon>Streptophyta</taxon>
        <taxon>Embryophyta</taxon>
        <taxon>Tracheophyta</taxon>
        <taxon>Spermatophyta</taxon>
        <taxon>Magnoliopsida</taxon>
        <taxon>eudicotyledons</taxon>
        <taxon>Gunneridae</taxon>
        <taxon>Pentapetalae</taxon>
        <taxon>rosids</taxon>
        <taxon>fabids</taxon>
        <taxon>Rosales</taxon>
        <taxon>Rosaceae</taxon>
        <taxon>Amygdaloideae</taxon>
        <taxon>Amygdaleae</taxon>
        <taxon>Prunus</taxon>
    </lineage>
</organism>
<sequence>MLSGLYIIYNKRLLFPSIFPSISSLKLSSYSNYLTSKHGKWLPCMGGVGGGWGVEVKPSSPLEFCFPHQGKV</sequence>
<evidence type="ECO:0000313" key="1">
    <source>
        <dbReference type="EMBL" id="BBH01933.1"/>
    </source>
</evidence>
<reference evidence="1" key="1">
    <citation type="journal article" date="2019" name="Science">
        <title>Mutation of a bHLH transcription factor allowed almond domestication.</title>
        <authorList>
            <person name="Sanchez-Perez R."/>
            <person name="Pavan S."/>
            <person name="Mazzeo R."/>
            <person name="Moldovan C."/>
            <person name="Aiese Cigliano R."/>
            <person name="Del Cueto J."/>
            <person name="Ricciardi F."/>
            <person name="Lotti C."/>
            <person name="Ricciardi L."/>
            <person name="Dicenta F."/>
            <person name="Lopez-Marques R.L."/>
            <person name="Lindberg Moller B."/>
        </authorList>
    </citation>
    <scope>NUCLEOTIDE SEQUENCE</scope>
</reference>
<keyword evidence="1" id="KW-0648">Protein biosynthesis</keyword>
<dbReference type="GO" id="GO:0003743">
    <property type="term" value="F:translation initiation factor activity"/>
    <property type="evidence" value="ECO:0007669"/>
    <property type="project" value="UniProtKB-KW"/>
</dbReference>
<dbReference type="EMBL" id="AP019300">
    <property type="protein sequence ID" value="BBH01933.1"/>
    <property type="molecule type" value="Genomic_DNA"/>
</dbReference>
<dbReference type="AlphaFoldDB" id="A0A4Y1RD14"/>
<gene>
    <name evidence="1" type="ORF">Prudu_012342</name>
</gene>
<keyword evidence="1" id="KW-0396">Initiation factor</keyword>
<proteinExistence type="predicted"/>
<name>A0A4Y1RD14_PRUDU</name>
<protein>
    <submittedName>
        <fullName evidence="1">Translation initiation factor SUI1 family protein</fullName>
    </submittedName>
</protein>
<accession>A0A4Y1RD14</accession>